<evidence type="ECO:0000256" key="1">
    <source>
        <dbReference type="SAM" id="Phobius"/>
    </source>
</evidence>
<protein>
    <recommendedName>
        <fullName evidence="2">Phosphatidic acid phosphatase type 2/haloperoxidase domain-containing protein</fullName>
    </recommendedName>
</protein>
<evidence type="ECO:0000313" key="3">
    <source>
        <dbReference type="EMBL" id="CEN52389.1"/>
    </source>
</evidence>
<keyword evidence="1" id="KW-0472">Membrane</keyword>
<organism evidence="3 4">
    <name type="scientific">Capnocytophaga canimorsus</name>
    <dbReference type="NCBI Taxonomy" id="28188"/>
    <lineage>
        <taxon>Bacteria</taxon>
        <taxon>Pseudomonadati</taxon>
        <taxon>Bacteroidota</taxon>
        <taxon>Flavobacteriia</taxon>
        <taxon>Flavobacteriales</taxon>
        <taxon>Flavobacteriaceae</taxon>
        <taxon>Capnocytophaga</taxon>
    </lineage>
</organism>
<dbReference type="Pfam" id="PF01569">
    <property type="entry name" value="PAP2"/>
    <property type="match status" value="1"/>
</dbReference>
<name>A0A0B7IP59_9FLAO</name>
<keyword evidence="1" id="KW-0812">Transmembrane</keyword>
<feature type="transmembrane region" description="Helical" evidence="1">
    <location>
        <begin position="101"/>
        <end position="121"/>
    </location>
</feature>
<dbReference type="EMBL" id="CDOK01000163">
    <property type="protein sequence ID" value="CEN52389.1"/>
    <property type="molecule type" value="Genomic_DNA"/>
</dbReference>
<dbReference type="InterPro" id="IPR036938">
    <property type="entry name" value="PAP2/HPO_sf"/>
</dbReference>
<evidence type="ECO:0000259" key="2">
    <source>
        <dbReference type="Pfam" id="PF01569"/>
    </source>
</evidence>
<dbReference type="SUPFAM" id="SSF48317">
    <property type="entry name" value="Acid phosphatase/Vanadium-dependent haloperoxidase"/>
    <property type="match status" value="1"/>
</dbReference>
<feature type="transmembrane region" description="Helical" evidence="1">
    <location>
        <begin position="78"/>
        <end position="95"/>
    </location>
</feature>
<gene>
    <name evidence="3" type="ORF">CCAN11_2450005</name>
</gene>
<accession>A0A0B7IP59</accession>
<evidence type="ECO:0000313" key="4">
    <source>
        <dbReference type="Proteomes" id="UP000039370"/>
    </source>
</evidence>
<keyword evidence="1" id="KW-1133">Transmembrane helix</keyword>
<feature type="transmembrane region" description="Helical" evidence="1">
    <location>
        <begin position="12"/>
        <end position="35"/>
    </location>
</feature>
<feature type="domain" description="Phosphatidic acid phosphatase type 2/haloperoxidase" evidence="2">
    <location>
        <begin position="12"/>
        <end position="60"/>
    </location>
</feature>
<dbReference type="AlphaFoldDB" id="A0A0B7IP59"/>
<proteinExistence type="predicted"/>
<dbReference type="InterPro" id="IPR000326">
    <property type="entry name" value="PAP2/HPO"/>
</dbReference>
<dbReference type="Proteomes" id="UP000039370">
    <property type="component" value="Unassembled WGS sequence"/>
</dbReference>
<sequence length="125" mass="14158">MFAFIPQGRSSFFKVAYFLVLLFVGIVLATTRIGVGAHHPIDVLIGSILGYISGVIGIRSSVKYRLFGWVSSSKSYPFFMLLFLGSVVFMSVKIMQEHLVVFYFPLISLIVSLYLMIKFYVKKNQ</sequence>
<reference evidence="4" key="1">
    <citation type="submission" date="2015-01" db="EMBL/GenBank/DDBJ databases">
        <authorList>
            <person name="MANFREDI Pablo"/>
        </authorList>
    </citation>
    <scope>NUCLEOTIDE SEQUENCE [LARGE SCALE GENOMIC DNA]</scope>
    <source>
        <strain evidence="4">Cc11</strain>
    </source>
</reference>
<dbReference type="Gene3D" id="1.20.144.10">
    <property type="entry name" value="Phosphatidic acid phosphatase type 2/haloperoxidase"/>
    <property type="match status" value="1"/>
</dbReference>
<dbReference type="CDD" id="cd01610">
    <property type="entry name" value="PAP2_like"/>
    <property type="match status" value="1"/>
</dbReference>
<feature type="transmembrane region" description="Helical" evidence="1">
    <location>
        <begin position="41"/>
        <end position="58"/>
    </location>
</feature>